<dbReference type="Proteomes" id="UP001283361">
    <property type="component" value="Unassembled WGS sequence"/>
</dbReference>
<gene>
    <name evidence="1" type="ORF">RRG08_001349</name>
</gene>
<proteinExistence type="predicted"/>
<dbReference type="AlphaFoldDB" id="A0AAE1E0X5"/>
<evidence type="ECO:0000313" key="2">
    <source>
        <dbReference type="Proteomes" id="UP001283361"/>
    </source>
</evidence>
<accession>A0AAE1E0X5</accession>
<keyword evidence="2" id="KW-1185">Reference proteome</keyword>
<dbReference type="EMBL" id="JAWDGP010001556">
    <property type="protein sequence ID" value="KAK3790214.1"/>
    <property type="molecule type" value="Genomic_DNA"/>
</dbReference>
<protein>
    <submittedName>
        <fullName evidence="1">Uncharacterized protein</fullName>
    </submittedName>
</protein>
<sequence length="85" mass="9991">MYFQFKTWMWLYDSQVHNKQPLQQEHHAFQSMDVAYDGQAHVCSLYSTETIYISKYGCGYMTVKPMYVASTAQRLCIFQSMDVAI</sequence>
<name>A0AAE1E0X5_9GAST</name>
<comment type="caution">
    <text evidence="1">The sequence shown here is derived from an EMBL/GenBank/DDBJ whole genome shotgun (WGS) entry which is preliminary data.</text>
</comment>
<evidence type="ECO:0000313" key="1">
    <source>
        <dbReference type="EMBL" id="KAK3790214.1"/>
    </source>
</evidence>
<reference evidence="1" key="1">
    <citation type="journal article" date="2023" name="G3 (Bethesda)">
        <title>A reference genome for the long-term kleptoplast-retaining sea slug Elysia crispata morphotype clarki.</title>
        <authorList>
            <person name="Eastman K.E."/>
            <person name="Pendleton A.L."/>
            <person name="Shaikh M.A."/>
            <person name="Suttiyut T."/>
            <person name="Ogas R."/>
            <person name="Tomko P."/>
            <person name="Gavelis G."/>
            <person name="Widhalm J.R."/>
            <person name="Wisecaver J.H."/>
        </authorList>
    </citation>
    <scope>NUCLEOTIDE SEQUENCE</scope>
    <source>
        <strain evidence="1">ECLA1</strain>
    </source>
</reference>
<organism evidence="1 2">
    <name type="scientific">Elysia crispata</name>
    <name type="common">lettuce slug</name>
    <dbReference type="NCBI Taxonomy" id="231223"/>
    <lineage>
        <taxon>Eukaryota</taxon>
        <taxon>Metazoa</taxon>
        <taxon>Spiralia</taxon>
        <taxon>Lophotrochozoa</taxon>
        <taxon>Mollusca</taxon>
        <taxon>Gastropoda</taxon>
        <taxon>Heterobranchia</taxon>
        <taxon>Euthyneura</taxon>
        <taxon>Panpulmonata</taxon>
        <taxon>Sacoglossa</taxon>
        <taxon>Placobranchoidea</taxon>
        <taxon>Plakobranchidae</taxon>
        <taxon>Elysia</taxon>
    </lineage>
</organism>